<name>A0ABM9H7U7_STRGL</name>
<gene>
    <name evidence="1" type="ORF">SGL43_06787</name>
</gene>
<accession>A0ABM9H7U7</accession>
<evidence type="ECO:0000313" key="2">
    <source>
        <dbReference type="Proteomes" id="UP001154015"/>
    </source>
</evidence>
<keyword evidence="2" id="KW-1185">Reference proteome</keyword>
<comment type="caution">
    <text evidence="1">The sequence shown here is derived from an EMBL/GenBank/DDBJ whole genome shotgun (WGS) entry which is preliminary data.</text>
</comment>
<dbReference type="EMBL" id="CAKXYP010000027">
    <property type="protein sequence ID" value="CAH9419732.1"/>
    <property type="molecule type" value="Genomic_DNA"/>
</dbReference>
<sequence length="74" mass="7811">MMGRGWAVWADSAARRAQECPGDSQCSPSEALCPSPGSLVPAGRPPSAATSVFRIRIYTERPSGPQPVRGEGRV</sequence>
<protein>
    <submittedName>
        <fullName evidence="1">Uncharacterized protein</fullName>
    </submittedName>
</protein>
<proteinExistence type="predicted"/>
<organism evidence="1 2">
    <name type="scientific">Streptomyces globisporus</name>
    <dbReference type="NCBI Taxonomy" id="1908"/>
    <lineage>
        <taxon>Bacteria</taxon>
        <taxon>Bacillati</taxon>
        <taxon>Actinomycetota</taxon>
        <taxon>Actinomycetes</taxon>
        <taxon>Kitasatosporales</taxon>
        <taxon>Streptomycetaceae</taxon>
        <taxon>Streptomyces</taxon>
    </lineage>
</organism>
<dbReference type="Proteomes" id="UP001154015">
    <property type="component" value="Unassembled WGS sequence"/>
</dbReference>
<reference evidence="1" key="1">
    <citation type="submission" date="2022-03" db="EMBL/GenBank/DDBJ databases">
        <authorList>
            <person name="Leyn A S."/>
        </authorList>
    </citation>
    <scope>NUCLEOTIDE SEQUENCE</scope>
    <source>
        <strain evidence="1">Streptomyces globisporus 4-3</strain>
    </source>
</reference>
<evidence type="ECO:0000313" key="1">
    <source>
        <dbReference type="EMBL" id="CAH9419732.1"/>
    </source>
</evidence>